<feature type="domain" description="Mce/MlaD" evidence="2">
    <location>
        <begin position="38"/>
        <end position="135"/>
    </location>
</feature>
<comment type="caution">
    <text evidence="3">The sequence shown here is derived from an EMBL/GenBank/DDBJ whole genome shotgun (WGS) entry which is preliminary data.</text>
</comment>
<dbReference type="Gene3D" id="1.10.287.950">
    <property type="entry name" value="Methyl-accepting chemotaxis protein"/>
    <property type="match status" value="1"/>
</dbReference>
<organism evidence="3 4">
    <name type="scientific">Cellvibrio polysaccharolyticus</name>
    <dbReference type="NCBI Taxonomy" id="2082724"/>
    <lineage>
        <taxon>Bacteria</taxon>
        <taxon>Pseudomonadati</taxon>
        <taxon>Pseudomonadota</taxon>
        <taxon>Gammaproteobacteria</taxon>
        <taxon>Cellvibrionales</taxon>
        <taxon>Cellvibrionaceae</taxon>
        <taxon>Cellvibrio</taxon>
    </lineage>
</organism>
<reference evidence="3" key="1">
    <citation type="submission" date="2018-07" db="EMBL/GenBank/DDBJ databases">
        <title>Genome assembly of strain Ka43.</title>
        <authorList>
            <person name="Kukolya J."/>
            <person name="Nagy I."/>
            <person name="Horvath B."/>
            <person name="Toth A."/>
        </authorList>
    </citation>
    <scope>NUCLEOTIDE SEQUENCE</scope>
    <source>
        <strain evidence="3">KB43</strain>
    </source>
</reference>
<dbReference type="AlphaFoldDB" id="A0A928YSQ3"/>
<dbReference type="EMBL" id="PRDL01000001">
    <property type="protein sequence ID" value="MBE8716651.1"/>
    <property type="molecule type" value="Genomic_DNA"/>
</dbReference>
<evidence type="ECO:0000256" key="1">
    <source>
        <dbReference type="SAM" id="Phobius"/>
    </source>
</evidence>
<dbReference type="PANTHER" id="PTHR33371">
    <property type="entry name" value="INTERMEMBRANE PHOSPHOLIPID TRANSPORT SYSTEM BINDING PROTEIN MLAD-RELATED"/>
    <property type="match status" value="1"/>
</dbReference>
<feature type="transmembrane region" description="Helical" evidence="1">
    <location>
        <begin position="6"/>
        <end position="29"/>
    </location>
</feature>
<dbReference type="InterPro" id="IPR003399">
    <property type="entry name" value="Mce/MlaD"/>
</dbReference>
<accession>A0A928YSQ3</accession>
<evidence type="ECO:0000313" key="4">
    <source>
        <dbReference type="Proteomes" id="UP000652567"/>
    </source>
</evidence>
<dbReference type="InterPro" id="IPR052336">
    <property type="entry name" value="MlaD_Phospholipid_Transporter"/>
</dbReference>
<sequence length="326" mass="35940">MSSNKNISLAIGAFIVGAVFLVFIALLFFSGGRLFADKERVVMYFDGSVQGLQVGAPVKLKGVVLGEIVNIEINFQRDDQIVVTAVTADLVMKRINSDGVNVSEAFLEKAIANGLRAQLNYQSFLTGLLYVELDFYPGSLLRLHDIQKNYVELPTIATSFEEISRSFQELDVKSLVDSLNNITRKIDDIVGGGQIQETLGNFNRVAESIERTSHTVDREIGSLGADIKVTLNSLNHLMTELNNQAPRLTHSLDQSLSALQGSLESFDQATNNLNQMLSDDAPLVYQLNRTLSDISRSAQAFQSLSETLDQQPESLLRGRKALPEKE</sequence>
<protein>
    <submittedName>
        <fullName evidence="3">MCE family protein</fullName>
    </submittedName>
</protein>
<dbReference type="Pfam" id="PF02470">
    <property type="entry name" value="MlaD"/>
    <property type="match status" value="1"/>
</dbReference>
<dbReference type="PANTHER" id="PTHR33371:SF4">
    <property type="entry name" value="INTERMEMBRANE PHOSPHOLIPID TRANSPORT SYSTEM BINDING PROTEIN MLAD"/>
    <property type="match status" value="1"/>
</dbReference>
<keyword evidence="1" id="KW-0812">Transmembrane</keyword>
<proteinExistence type="predicted"/>
<evidence type="ECO:0000259" key="2">
    <source>
        <dbReference type="Pfam" id="PF02470"/>
    </source>
</evidence>
<dbReference type="RefSeq" id="WP_193907879.1">
    <property type="nucleotide sequence ID" value="NZ_PRDL01000001.1"/>
</dbReference>
<keyword evidence="4" id="KW-1185">Reference proteome</keyword>
<gene>
    <name evidence="3" type="ORF">C4F51_05545</name>
</gene>
<evidence type="ECO:0000313" key="3">
    <source>
        <dbReference type="EMBL" id="MBE8716651.1"/>
    </source>
</evidence>
<keyword evidence="1" id="KW-1133">Transmembrane helix</keyword>
<dbReference type="Proteomes" id="UP000652567">
    <property type="component" value="Unassembled WGS sequence"/>
</dbReference>
<name>A0A928YSQ3_9GAMM</name>
<keyword evidence="1" id="KW-0472">Membrane</keyword>